<accession>A0A433URT0</accession>
<comment type="caution">
    <text evidence="1">The sequence shown here is derived from an EMBL/GenBank/DDBJ whole genome shotgun (WGS) entry which is preliminary data.</text>
</comment>
<evidence type="ECO:0008006" key="3">
    <source>
        <dbReference type="Google" id="ProtNLM"/>
    </source>
</evidence>
<organism evidence="1 2">
    <name type="scientific">Dulcicalothrix desertica PCC 7102</name>
    <dbReference type="NCBI Taxonomy" id="232991"/>
    <lineage>
        <taxon>Bacteria</taxon>
        <taxon>Bacillati</taxon>
        <taxon>Cyanobacteriota</taxon>
        <taxon>Cyanophyceae</taxon>
        <taxon>Nostocales</taxon>
        <taxon>Calotrichaceae</taxon>
        <taxon>Dulcicalothrix</taxon>
    </lineage>
</organism>
<dbReference type="Proteomes" id="UP000271624">
    <property type="component" value="Unassembled WGS sequence"/>
</dbReference>
<proteinExistence type="predicted"/>
<reference evidence="1" key="2">
    <citation type="journal article" date="2019" name="Genome Biol. Evol.">
        <title>Day and night: Metabolic profiles and evolutionary relationships of six axenic non-marine cyanobacteria.</title>
        <authorList>
            <person name="Will S.E."/>
            <person name="Henke P."/>
            <person name="Boedeker C."/>
            <person name="Huang S."/>
            <person name="Brinkmann H."/>
            <person name="Rohde M."/>
            <person name="Jarek M."/>
            <person name="Friedl T."/>
            <person name="Seufert S."/>
            <person name="Schumacher M."/>
            <person name="Overmann J."/>
            <person name="Neumann-Schaal M."/>
            <person name="Petersen J."/>
        </authorList>
    </citation>
    <scope>NUCLEOTIDE SEQUENCE [LARGE SCALE GENOMIC DNA]</scope>
    <source>
        <strain evidence="1">PCC 7102</strain>
    </source>
</reference>
<gene>
    <name evidence="1" type="ORF">DSM106972_087320</name>
</gene>
<evidence type="ECO:0000313" key="1">
    <source>
        <dbReference type="EMBL" id="RUS96545.1"/>
    </source>
</evidence>
<sequence length="318" mass="35945">MTKFPYDEFSKNYLRELLSSIGKVDSSGKLATEIKEIDVYYTLNQEEPVDEQKKQTLGLLGRFATTPAIFEPYRNAVTADGVRVCANKLFDVFADIKRTTQNKTVKAIEAELPLLWVLSPTASPSLLKGFSATLKEGWMEGVYFCGEHWKTVIVAIHKLPPTQETLWLRVLGRGKFQQQAIAELQALPEDNPLRNTAMHLLSNLKAIIQVKQDKNKEDDRLIMQLSPIYERDLAEALLQKINQGINPELRTQYQTLRAKKEAETLTDAEYNTLIQLSNTIEQFGAQRLEALANLAQLRACSLSELMVSLGIQPVTYVE</sequence>
<evidence type="ECO:0000313" key="2">
    <source>
        <dbReference type="Proteomes" id="UP000271624"/>
    </source>
</evidence>
<reference evidence="1" key="1">
    <citation type="submission" date="2018-12" db="EMBL/GenBank/DDBJ databases">
        <authorList>
            <person name="Will S."/>
            <person name="Neumann-Schaal M."/>
            <person name="Henke P."/>
        </authorList>
    </citation>
    <scope>NUCLEOTIDE SEQUENCE</scope>
    <source>
        <strain evidence="1">PCC 7102</strain>
    </source>
</reference>
<name>A0A433URT0_9CYAN</name>
<dbReference type="EMBL" id="RSCL01000036">
    <property type="protein sequence ID" value="RUS96545.1"/>
    <property type="molecule type" value="Genomic_DNA"/>
</dbReference>
<protein>
    <recommendedName>
        <fullName evidence="3">Flagellar assembly protein H</fullName>
    </recommendedName>
</protein>
<dbReference type="AlphaFoldDB" id="A0A433URT0"/>
<dbReference type="RefSeq" id="WP_186538620.1">
    <property type="nucleotide sequence ID" value="NZ_RSCL01000036.1"/>
</dbReference>
<keyword evidence="2" id="KW-1185">Reference proteome</keyword>